<dbReference type="SMART" id="SM00248">
    <property type="entry name" value="ANK"/>
    <property type="match status" value="3"/>
</dbReference>
<dbReference type="Pfam" id="PF12796">
    <property type="entry name" value="Ank_2"/>
    <property type="match status" value="1"/>
</dbReference>
<keyword evidence="2 3" id="KW-0040">ANK repeat</keyword>
<dbReference type="EMBL" id="JAKCXM010000001">
    <property type="protein sequence ID" value="KAJ0410432.1"/>
    <property type="molecule type" value="Genomic_DNA"/>
</dbReference>
<dbReference type="PANTHER" id="PTHR24171">
    <property type="entry name" value="ANKYRIN REPEAT DOMAIN-CONTAINING PROTEIN 39-RELATED"/>
    <property type="match status" value="1"/>
</dbReference>
<dbReference type="InterPro" id="IPR002110">
    <property type="entry name" value="Ankyrin_rpt"/>
</dbReference>
<comment type="caution">
    <text evidence="5">The sequence shown here is derived from an EMBL/GenBank/DDBJ whole genome shotgun (WGS) entry which is preliminary data.</text>
</comment>
<keyword evidence="1" id="KW-0677">Repeat</keyword>
<name>A0AAD5LVE4_PYTIN</name>
<dbReference type="PROSITE" id="PS50088">
    <property type="entry name" value="ANK_REPEAT"/>
    <property type="match status" value="1"/>
</dbReference>
<evidence type="ECO:0000256" key="3">
    <source>
        <dbReference type="PROSITE-ProRule" id="PRU00023"/>
    </source>
</evidence>
<dbReference type="SUPFAM" id="SSF48403">
    <property type="entry name" value="Ankyrin repeat"/>
    <property type="match status" value="1"/>
</dbReference>
<evidence type="ECO:0000256" key="2">
    <source>
        <dbReference type="ARBA" id="ARBA00023043"/>
    </source>
</evidence>
<dbReference type="AlphaFoldDB" id="A0AAD5LVE4"/>
<dbReference type="Proteomes" id="UP001209570">
    <property type="component" value="Unassembled WGS sequence"/>
</dbReference>
<keyword evidence="6" id="KW-1185">Reference proteome</keyword>
<organism evidence="5 6">
    <name type="scientific">Pythium insidiosum</name>
    <name type="common">Pythiosis disease agent</name>
    <dbReference type="NCBI Taxonomy" id="114742"/>
    <lineage>
        <taxon>Eukaryota</taxon>
        <taxon>Sar</taxon>
        <taxon>Stramenopiles</taxon>
        <taxon>Oomycota</taxon>
        <taxon>Peronosporomycetes</taxon>
        <taxon>Pythiales</taxon>
        <taxon>Pythiaceae</taxon>
        <taxon>Pythium</taxon>
    </lineage>
</organism>
<accession>A0AAD5LVE4</accession>
<evidence type="ECO:0000256" key="4">
    <source>
        <dbReference type="SAM" id="MobiDB-lite"/>
    </source>
</evidence>
<evidence type="ECO:0000313" key="5">
    <source>
        <dbReference type="EMBL" id="KAJ0410432.1"/>
    </source>
</evidence>
<dbReference type="Gene3D" id="1.25.40.20">
    <property type="entry name" value="Ankyrin repeat-containing domain"/>
    <property type="match status" value="2"/>
</dbReference>
<feature type="region of interest" description="Disordered" evidence="4">
    <location>
        <begin position="118"/>
        <end position="139"/>
    </location>
</feature>
<proteinExistence type="predicted"/>
<reference evidence="5" key="1">
    <citation type="submission" date="2021-12" db="EMBL/GenBank/DDBJ databases">
        <title>Prjna785345.</title>
        <authorList>
            <person name="Rujirawat T."/>
            <person name="Krajaejun T."/>
        </authorList>
    </citation>
    <scope>NUCLEOTIDE SEQUENCE</scope>
    <source>
        <strain evidence="5">Pi057C3</strain>
    </source>
</reference>
<feature type="repeat" description="ANK" evidence="3">
    <location>
        <begin position="31"/>
        <end position="63"/>
    </location>
</feature>
<protein>
    <submittedName>
        <fullName evidence="5">Uncharacterized protein</fullName>
    </submittedName>
</protein>
<dbReference type="PRINTS" id="PR01415">
    <property type="entry name" value="ANKYRIN"/>
</dbReference>
<feature type="compositionally biased region" description="Acidic residues" evidence="4">
    <location>
        <begin position="125"/>
        <end position="139"/>
    </location>
</feature>
<sequence>MNVWVSASDGDIDAVKQFLANGGDVNIKDEFGYTPLQAAVSYNHLELVLFLLSNGASVTLADNDLDTPLHRAETVDCAKLLLQHGAELNARNSEGRTPFDEAIEEEHTELIALYESLGAEKSELPADEDEPQQWDIAME</sequence>
<dbReference type="PROSITE" id="PS50297">
    <property type="entry name" value="ANK_REP_REGION"/>
    <property type="match status" value="1"/>
</dbReference>
<gene>
    <name evidence="5" type="ORF">P43SY_002764</name>
</gene>
<dbReference type="InterPro" id="IPR036770">
    <property type="entry name" value="Ankyrin_rpt-contain_sf"/>
</dbReference>
<evidence type="ECO:0000256" key="1">
    <source>
        <dbReference type="ARBA" id="ARBA00022737"/>
    </source>
</evidence>
<evidence type="ECO:0000313" key="6">
    <source>
        <dbReference type="Proteomes" id="UP001209570"/>
    </source>
</evidence>